<feature type="domain" description="NIDO" evidence="8">
    <location>
        <begin position="115"/>
        <end position="217"/>
    </location>
</feature>
<keyword evidence="3" id="KW-0964">Secreted</keyword>
<dbReference type="RefSeq" id="WP_132243921.1">
    <property type="nucleotide sequence ID" value="NZ_SLZU01000004.1"/>
</dbReference>
<dbReference type="PANTHER" id="PTHR38340:SF1">
    <property type="entry name" value="S-LAYER PROTEIN"/>
    <property type="match status" value="1"/>
</dbReference>
<evidence type="ECO:0000313" key="9">
    <source>
        <dbReference type="EMBL" id="TCS65321.1"/>
    </source>
</evidence>
<dbReference type="InterPro" id="IPR018511">
    <property type="entry name" value="Hemolysin-typ_Ca-bd_CS"/>
</dbReference>
<comment type="caution">
    <text evidence="9">The sequence shown here is derived from an EMBL/GenBank/DDBJ whole genome shotgun (WGS) entry which is preliminary data.</text>
</comment>
<dbReference type="Gene3D" id="2.150.10.10">
    <property type="entry name" value="Serralysin-like metalloprotease, C-terminal"/>
    <property type="match status" value="2"/>
</dbReference>
<feature type="domain" description="NIDO" evidence="8">
    <location>
        <begin position="55"/>
        <end position="98"/>
    </location>
</feature>
<evidence type="ECO:0000256" key="4">
    <source>
        <dbReference type="ARBA" id="ARBA00022656"/>
    </source>
</evidence>
<evidence type="ECO:0000256" key="1">
    <source>
        <dbReference type="ARBA" id="ARBA00004370"/>
    </source>
</evidence>
<dbReference type="PANTHER" id="PTHR38340">
    <property type="entry name" value="S-LAYER PROTEIN"/>
    <property type="match status" value="1"/>
</dbReference>
<dbReference type="InterPro" id="IPR001343">
    <property type="entry name" value="Hemolysn_Ca-bd"/>
</dbReference>
<dbReference type="Proteomes" id="UP000295696">
    <property type="component" value="Unassembled WGS sequence"/>
</dbReference>
<dbReference type="InterPro" id="IPR011049">
    <property type="entry name" value="Serralysin-like_metalloprot_C"/>
</dbReference>
<evidence type="ECO:0000256" key="2">
    <source>
        <dbReference type="ARBA" id="ARBA00004613"/>
    </source>
</evidence>
<dbReference type="GO" id="GO:0090729">
    <property type="term" value="F:toxin activity"/>
    <property type="evidence" value="ECO:0007669"/>
    <property type="project" value="UniProtKB-KW"/>
</dbReference>
<dbReference type="GO" id="GO:0016020">
    <property type="term" value="C:membrane"/>
    <property type="evidence" value="ECO:0007669"/>
    <property type="project" value="UniProtKB-SubCell"/>
</dbReference>
<reference evidence="9 10" key="1">
    <citation type="submission" date="2019-03" db="EMBL/GenBank/DDBJ databases">
        <title>Genomic Encyclopedia of Type Strains, Phase IV (KMG-IV): sequencing the most valuable type-strain genomes for metagenomic binning, comparative biology and taxonomic classification.</title>
        <authorList>
            <person name="Goeker M."/>
        </authorList>
    </citation>
    <scope>NUCLEOTIDE SEQUENCE [LARGE SCALE GENOMIC DNA]</scope>
    <source>
        <strain evidence="9 10">DSM 104836</strain>
    </source>
</reference>
<gene>
    <name evidence="9" type="ORF">EDD52_104107</name>
</gene>
<evidence type="ECO:0000256" key="3">
    <source>
        <dbReference type="ARBA" id="ARBA00022525"/>
    </source>
</evidence>
<dbReference type="Pfam" id="PF00353">
    <property type="entry name" value="HemolysinCabind"/>
    <property type="match status" value="3"/>
</dbReference>
<evidence type="ECO:0000313" key="10">
    <source>
        <dbReference type="Proteomes" id="UP000295696"/>
    </source>
</evidence>
<dbReference type="PROSITE" id="PS00330">
    <property type="entry name" value="HEMOLYSIN_CALCIUM"/>
    <property type="match status" value="4"/>
</dbReference>
<dbReference type="GO" id="GO:0005576">
    <property type="term" value="C:extracellular region"/>
    <property type="evidence" value="ECO:0007669"/>
    <property type="project" value="UniProtKB-SubCell"/>
</dbReference>
<keyword evidence="7" id="KW-0472">Membrane</keyword>
<name>A0A4V2UPH8_9RHOB</name>
<dbReference type="GO" id="GO:0005509">
    <property type="term" value="F:calcium ion binding"/>
    <property type="evidence" value="ECO:0007669"/>
    <property type="project" value="InterPro"/>
</dbReference>
<dbReference type="PRINTS" id="PR00313">
    <property type="entry name" value="CABNDNGRPT"/>
</dbReference>
<protein>
    <submittedName>
        <fullName evidence="9">Hemolysin type calcium-binding protein</fullName>
    </submittedName>
</protein>
<dbReference type="GO" id="GO:0007160">
    <property type="term" value="P:cell-matrix adhesion"/>
    <property type="evidence" value="ECO:0007669"/>
    <property type="project" value="InterPro"/>
</dbReference>
<dbReference type="OrthoDB" id="9342475at2"/>
<evidence type="ECO:0000256" key="7">
    <source>
        <dbReference type="ARBA" id="ARBA00023136"/>
    </source>
</evidence>
<dbReference type="EMBL" id="SLZU01000004">
    <property type="protein sequence ID" value="TCS65321.1"/>
    <property type="molecule type" value="Genomic_DNA"/>
</dbReference>
<dbReference type="Pfam" id="PF06119">
    <property type="entry name" value="NIDO"/>
    <property type="match status" value="2"/>
</dbReference>
<evidence type="ECO:0000256" key="5">
    <source>
        <dbReference type="ARBA" id="ARBA00022737"/>
    </source>
</evidence>
<keyword evidence="10" id="KW-1185">Reference proteome</keyword>
<evidence type="ECO:0000256" key="6">
    <source>
        <dbReference type="ARBA" id="ARBA00023026"/>
    </source>
</evidence>
<dbReference type="SUPFAM" id="SSF51120">
    <property type="entry name" value="beta-Roll"/>
    <property type="match status" value="2"/>
</dbReference>
<dbReference type="PRINTS" id="PR01488">
    <property type="entry name" value="RTXTOXINA"/>
</dbReference>
<evidence type="ECO:0000259" key="8">
    <source>
        <dbReference type="Pfam" id="PF06119"/>
    </source>
</evidence>
<organism evidence="9 10">
    <name type="scientific">Primorskyibacter sedentarius</name>
    <dbReference type="NCBI Taxonomy" id="745311"/>
    <lineage>
        <taxon>Bacteria</taxon>
        <taxon>Pseudomonadati</taxon>
        <taxon>Pseudomonadota</taxon>
        <taxon>Alphaproteobacteria</taxon>
        <taxon>Rhodobacterales</taxon>
        <taxon>Roseobacteraceae</taxon>
        <taxon>Primorskyibacter</taxon>
    </lineage>
</organism>
<keyword evidence="6" id="KW-0843">Virulence</keyword>
<dbReference type="InterPro" id="IPR003995">
    <property type="entry name" value="RTX_toxin_determinant-A"/>
</dbReference>
<dbReference type="AlphaFoldDB" id="A0A4V2UPH8"/>
<accession>A0A4V2UPH8</accession>
<proteinExistence type="predicted"/>
<keyword evidence="5" id="KW-0677">Repeat</keyword>
<keyword evidence="4" id="KW-0800">Toxin</keyword>
<comment type="subcellular location">
    <subcellularLocation>
        <location evidence="1">Membrane</location>
    </subcellularLocation>
    <subcellularLocation>
        <location evidence="2">Secreted</location>
    </subcellularLocation>
</comment>
<dbReference type="InterPro" id="IPR003886">
    <property type="entry name" value="NIDO_dom"/>
</dbReference>
<dbReference type="InterPro" id="IPR050557">
    <property type="entry name" value="RTX_toxin/Mannuronan_C5-epim"/>
</dbReference>
<sequence>MPVTGNGTAVRGLGGAAGYGEIELPRGDDNALRLDLSEVFEDGLNYFGTRYGAQALYVNTNGTLSFDQPLELYPTTDNLTLGQDVIAPFWSDVDTRLDGEGAESGAIWVDIDPAGDVVTVTWADVGAYRRNAEVTNFFQVQLFDRGNGDVDIVFRYESIEWTQGTGYLDDGGRALLSSKRLVTEEWVSPYGHPDALLDLPDTVGNTGARGLWVYEMRDGKVDGLSAISGLTQTGTNAPDLLTGTPQGDKLSALGGNDTLRGEDGDDHLFGGDGADTLSGGGGDDFIFGGATSADRRDVIYGGNGDDWVDAGYGNDDVYGGFGNDNLKGDFGADNVNGQAGNDTLGGGAFSDRLQGGDGDDFLNGGFGFDRLIGGAGADRFFHVGVEGHGCDWIKDYSHAEGDTLGFGQSGATPQLFKVHLTAQGGQGDPEIPEAYIVYRPTGRIVWALVDGGGEDTLTLIVSGQAYDISI</sequence>